<evidence type="ECO:0000256" key="1">
    <source>
        <dbReference type="SAM" id="Phobius"/>
    </source>
</evidence>
<feature type="transmembrane region" description="Helical" evidence="1">
    <location>
        <begin position="20"/>
        <end position="42"/>
    </location>
</feature>
<dbReference type="PANTHER" id="PTHR40278">
    <property type="entry name" value="DNA UTILIZATION PROTEIN HOFN"/>
    <property type="match status" value="1"/>
</dbReference>
<evidence type="ECO:0000313" key="3">
    <source>
        <dbReference type="Proteomes" id="UP000316925"/>
    </source>
</evidence>
<comment type="caution">
    <text evidence="2">The sequence shown here is derived from an EMBL/GenBank/DDBJ whole genome shotgun (WGS) entry which is preliminary data.</text>
</comment>
<gene>
    <name evidence="2" type="ORF">E3J33_02675</name>
</gene>
<name>A0A523YNJ1_UNCAE</name>
<organism evidence="2 3">
    <name type="scientific">Aerophobetes bacterium</name>
    <dbReference type="NCBI Taxonomy" id="2030807"/>
    <lineage>
        <taxon>Bacteria</taxon>
        <taxon>Candidatus Aerophobota</taxon>
    </lineage>
</organism>
<keyword evidence="1" id="KW-0812">Transmembrane</keyword>
<protein>
    <recommendedName>
        <fullName evidence="4">PilN domain-containing protein</fullName>
    </recommendedName>
</protein>
<reference evidence="2 3" key="1">
    <citation type="submission" date="2019-03" db="EMBL/GenBank/DDBJ databases">
        <title>Metabolic potential of uncultured bacteria and archaea associated with petroleum seepage in deep-sea sediments.</title>
        <authorList>
            <person name="Dong X."/>
            <person name="Hubert C."/>
        </authorList>
    </citation>
    <scope>NUCLEOTIDE SEQUENCE [LARGE SCALE GENOMIC DNA]</scope>
    <source>
        <strain evidence="2">E29_bin28</strain>
    </source>
</reference>
<dbReference type="Pfam" id="PF05137">
    <property type="entry name" value="PilN"/>
    <property type="match status" value="1"/>
</dbReference>
<proteinExistence type="predicted"/>
<dbReference type="InterPro" id="IPR052534">
    <property type="entry name" value="Extracell_DNA_Util/SecSys_Comp"/>
</dbReference>
<dbReference type="EMBL" id="SOIJ01000151">
    <property type="protein sequence ID" value="TET93044.1"/>
    <property type="molecule type" value="Genomic_DNA"/>
</dbReference>
<sequence>MIRINLLPRKLIEKKKIGAFVVFVSISILFSVLICVLLFLPLRDELQAAKRRLELEQLTLRKYRPILQELEKLKREESELQARLTSIENLIVSRSPWSQVLYEISRALPEKIWLTELTKETQGKEQILAIEGSSLSKTIDIGKFMENLTKSPLFTEVALLGMTKRTMDKREVMDFAISCKLRGPVPLKKGL</sequence>
<dbReference type="Proteomes" id="UP000316925">
    <property type="component" value="Unassembled WGS sequence"/>
</dbReference>
<dbReference type="AlphaFoldDB" id="A0A523YNJ1"/>
<dbReference type="PANTHER" id="PTHR40278:SF1">
    <property type="entry name" value="DNA UTILIZATION PROTEIN HOFN"/>
    <property type="match status" value="1"/>
</dbReference>
<accession>A0A523YNJ1</accession>
<evidence type="ECO:0008006" key="4">
    <source>
        <dbReference type="Google" id="ProtNLM"/>
    </source>
</evidence>
<keyword evidence="1" id="KW-0472">Membrane</keyword>
<evidence type="ECO:0000313" key="2">
    <source>
        <dbReference type="EMBL" id="TET93044.1"/>
    </source>
</evidence>
<keyword evidence="1" id="KW-1133">Transmembrane helix</keyword>
<dbReference type="InterPro" id="IPR007813">
    <property type="entry name" value="PilN"/>
</dbReference>